<keyword evidence="6" id="KW-0406">Ion transport</keyword>
<dbReference type="Proteomes" id="UP000232323">
    <property type="component" value="Unassembled WGS sequence"/>
</dbReference>
<comment type="caution">
    <text evidence="12">The sequence shown here is derived from an EMBL/GenBank/DDBJ whole genome shotgun (WGS) entry which is preliminary data.</text>
</comment>
<feature type="domain" description="RCK N-terminal" evidence="11">
    <location>
        <begin position="308"/>
        <end position="461"/>
    </location>
</feature>
<keyword evidence="7 9" id="KW-0472">Membrane</keyword>
<dbReference type="GO" id="GO:0006813">
    <property type="term" value="P:potassium ion transport"/>
    <property type="evidence" value="ECO:0007669"/>
    <property type="project" value="InterPro"/>
</dbReference>
<feature type="region of interest" description="Disordered" evidence="8">
    <location>
        <begin position="84"/>
        <end position="113"/>
    </location>
</feature>
<feature type="region of interest" description="Disordered" evidence="8">
    <location>
        <begin position="1217"/>
        <end position="1246"/>
    </location>
</feature>
<name>A0A250X4L3_9CHLO</name>
<dbReference type="GO" id="GO:0012505">
    <property type="term" value="C:endomembrane system"/>
    <property type="evidence" value="ECO:0007669"/>
    <property type="project" value="UniProtKB-SubCell"/>
</dbReference>
<reference evidence="12 13" key="1">
    <citation type="submission" date="2017-08" db="EMBL/GenBank/DDBJ databases">
        <title>Acidophilic green algal genome provides insights into adaptation to an acidic environment.</title>
        <authorList>
            <person name="Hirooka S."/>
            <person name="Hirose Y."/>
            <person name="Kanesaki Y."/>
            <person name="Higuchi S."/>
            <person name="Fujiwara T."/>
            <person name="Onuma R."/>
            <person name="Era A."/>
            <person name="Ohbayashi R."/>
            <person name="Uzuka A."/>
            <person name="Nozaki H."/>
            <person name="Yoshikawa H."/>
            <person name="Miyagishima S.Y."/>
        </authorList>
    </citation>
    <scope>NUCLEOTIDE SEQUENCE [LARGE SCALE GENOMIC DNA]</scope>
    <source>
        <strain evidence="12 13">NIES-2499</strain>
    </source>
</reference>
<evidence type="ECO:0000256" key="10">
    <source>
        <dbReference type="SAM" id="SignalP"/>
    </source>
</evidence>
<dbReference type="InterPro" id="IPR044849">
    <property type="entry name" value="CASTOR/POLLUX/SYM8-like"/>
</dbReference>
<evidence type="ECO:0000256" key="8">
    <source>
        <dbReference type="SAM" id="MobiDB-lite"/>
    </source>
</evidence>
<comment type="subcellular location">
    <subcellularLocation>
        <location evidence="1">Endomembrane system</location>
        <topology evidence="1">Multi-pass membrane protein</topology>
    </subcellularLocation>
</comment>
<feature type="region of interest" description="Disordered" evidence="8">
    <location>
        <begin position="1285"/>
        <end position="1454"/>
    </location>
</feature>
<feature type="compositionally biased region" description="Low complexity" evidence="8">
    <location>
        <begin position="1236"/>
        <end position="1246"/>
    </location>
</feature>
<feature type="compositionally biased region" description="Polar residues" evidence="8">
    <location>
        <begin position="1403"/>
        <end position="1422"/>
    </location>
</feature>
<feature type="compositionally biased region" description="Basic and acidic residues" evidence="8">
    <location>
        <begin position="84"/>
        <end position="94"/>
    </location>
</feature>
<organism evidence="12 13">
    <name type="scientific">Chlamydomonas eustigma</name>
    <dbReference type="NCBI Taxonomy" id="1157962"/>
    <lineage>
        <taxon>Eukaryota</taxon>
        <taxon>Viridiplantae</taxon>
        <taxon>Chlorophyta</taxon>
        <taxon>core chlorophytes</taxon>
        <taxon>Chlorophyceae</taxon>
        <taxon>CS clade</taxon>
        <taxon>Chlamydomonadales</taxon>
        <taxon>Chlamydomonadaceae</taxon>
        <taxon>Chlamydomonas</taxon>
    </lineage>
</organism>
<evidence type="ECO:0000256" key="3">
    <source>
        <dbReference type="ARBA" id="ARBA00022448"/>
    </source>
</evidence>
<comment type="similarity">
    <text evidence="2">Belongs to the castor/pollux (TC 1.A.1.23) family.</text>
</comment>
<dbReference type="InterPro" id="IPR003148">
    <property type="entry name" value="RCK_N"/>
</dbReference>
<evidence type="ECO:0000256" key="2">
    <source>
        <dbReference type="ARBA" id="ARBA00008577"/>
    </source>
</evidence>
<accession>A0A250X4L3</accession>
<feature type="compositionally biased region" description="Polar residues" evidence="8">
    <location>
        <begin position="791"/>
        <end position="803"/>
    </location>
</feature>
<sequence>MLRDFWAAIVACILIGAANQPVHSSLLHHSNHVNKGKDREGHGGNHERSHPYEIIHFVKSILDECSGISLSDCLERRDIDVASGDRPDKDDNLHTDLSSGHHHTHPYESSLQHEDELVGFDDEKEEEVQETAIHFILRMIVALALICMGSAAAWAYHHIDDAPPWLRGWIIAKLDAHEDHISSTEGGVSKLMQYKLDQKLSNSPSFKLVFLGLITGLLIVLGSMALFVVGEDTMYTAFWSAVAGSGLDWTFSDKAIDATWSALLVRAVSLMVSVGGMLVTALLLGLVSDAIGEKVDELKKGKAAVLESNHTLIIGWSDKIYTLVMQLCMGKAVFGGNPIVILSERGKEEMEELLSQNPPRDGLQGSTISCRTGDPLMRAELMKVSAQHASSIIILADEQKPDQSDARVIHVVLSLMVMHKELQAEGKGGIKGVIVAEVCDRDHEDLLMRMGNSNMLFTVIPREISALLMVQCAKHPQMLAALLEVMSFDGNEFYVAKNLPPLMTGIPFHLLQSVYPKAVPVGIRRASGKLVLKPHPDMAVEDGDSIVMVADDDSCLDPDFELLEATAAKLKGETLQSYRKTRQALTCNGESKATPSETSSTKDKGLIRPSVLLSKSIAVVARQLRQSSQYGLRTVYEIVSPTPSQKLMHRTSYRESSVPSFLKSGSDMHVSKSVPVSQNGSAVQVEAQGSQSSFSTKAQRAGYGFFMTLDWMRAVDHASHPPKREESMVSDNNACLEAGLLAFERRDNNSNSRSLVEGVDAKSNTPWWERWSVSMKDPVRSSSARLAHCSSLESVPGTSSSGGLLSRADKECSSPEDETCAVELLVSDGRELPWWDRVLGSRGIQDVQEDTEESNKPWWDRVLGDQVSSGGGELTFEEKRRLHASKMQFTRQPSKPSMTTSIRSHESKQHFHGRFLICGWRRNMAGLLSVLNGAITAPSEVFLFSRVPLEAREWLLEKDGLCLDEDGRSPSLDKIRVFLREPNLVGNMVSRLDLQALDPLQFKAVIILTDNSDAASGGDLDGVHCNTMSAADSMSLTTMLLLRQAQLQQLHYEQEYGDIGDLIDAVDREVSTHIAVGASANAEPDNAIRRLGLGFMEDSFHFSSADSITVDLLSPSLASTQRSPQQRPPPLSIVQSDLQRTSRKETGSFMEQWQARVLGAAGHSTHSVTPAGSQVSIVTSPRPSLSMAQTFTSVPVASSNASASLLSMEVAAASAARQKRINSPRPSLTLEPAGCSQESAAEKAATSEAGRAQVVAATSPSALKQRSASALRPSIKFMDTDTTPLRHNISLRDPTASALKATRGDASQTSTAAPSYTAVSSSRFTAGGSSKSRSSSPFQQWRIQEENLSGTPQSPERVRSQSSKQNGMPASLLNDVGNQPRAPLSKFSTFRRGSAQLAPSARMHSNGSRRQDSGANFFSAMTDQHLEDGAGDDGSSSSGDDDANGDGEGDDLLGTAGLNTLQELQDVAVSEGEGRHGVSRKGTSGGGEDKEGQHRQPGLKSRVGQKKPKQARGGKKKPGSSWQGDMRTVVKNTTFVTELLDTKTQVLVKDMHTSKYILSLDMASQLMALISCCPERHQVYNELLWPEGNTISVRPASTVLNKNECICFYEASERILLMGEVLIGWLDRKGETTCNPHDKTSCVLSRNEIELFLTVAWGGGEAQPDDWVPAPME</sequence>
<dbReference type="OrthoDB" id="414047at2759"/>
<dbReference type="EMBL" id="BEGY01000029">
    <property type="protein sequence ID" value="GAX77996.1"/>
    <property type="molecule type" value="Genomic_DNA"/>
</dbReference>
<evidence type="ECO:0000256" key="4">
    <source>
        <dbReference type="ARBA" id="ARBA00022692"/>
    </source>
</evidence>
<feature type="transmembrane region" description="Helical" evidence="9">
    <location>
        <begin position="208"/>
        <end position="228"/>
    </location>
</feature>
<evidence type="ECO:0000313" key="12">
    <source>
        <dbReference type="EMBL" id="GAX77996.1"/>
    </source>
</evidence>
<keyword evidence="3" id="KW-0813">Transport</keyword>
<evidence type="ECO:0000259" key="11">
    <source>
        <dbReference type="PROSITE" id="PS51201"/>
    </source>
</evidence>
<feature type="region of interest" description="Disordered" evidence="8">
    <location>
        <begin position="1118"/>
        <end position="1146"/>
    </location>
</feature>
<dbReference type="Gene3D" id="3.40.50.720">
    <property type="entry name" value="NAD(P)-binding Rossmann-like Domain"/>
    <property type="match status" value="1"/>
</dbReference>
<protein>
    <recommendedName>
        <fullName evidence="11">RCK N-terminal domain-containing protein</fullName>
    </recommendedName>
</protein>
<keyword evidence="5 9" id="KW-1133">Transmembrane helix</keyword>
<feature type="compositionally biased region" description="Acidic residues" evidence="8">
    <location>
        <begin position="1439"/>
        <end position="1451"/>
    </location>
</feature>
<keyword evidence="4 9" id="KW-0812">Transmembrane</keyword>
<feature type="signal peptide" evidence="10">
    <location>
        <begin position="1"/>
        <end position="24"/>
    </location>
</feature>
<gene>
    <name evidence="12" type="ORF">CEUSTIGMA_g5438.t1</name>
</gene>
<evidence type="ECO:0000256" key="7">
    <source>
        <dbReference type="ARBA" id="ARBA00023136"/>
    </source>
</evidence>
<dbReference type="PANTHER" id="PTHR31563">
    <property type="entry name" value="ION CHANNEL POLLUX-RELATED"/>
    <property type="match status" value="1"/>
</dbReference>
<dbReference type="PROSITE" id="PS51201">
    <property type="entry name" value="RCK_N"/>
    <property type="match status" value="1"/>
</dbReference>
<feature type="chain" id="PRO_5012264779" description="RCK N-terminal domain-containing protein" evidence="10">
    <location>
        <begin position="25"/>
        <end position="1673"/>
    </location>
</feature>
<keyword evidence="10" id="KW-0732">Signal</keyword>
<evidence type="ECO:0000256" key="6">
    <source>
        <dbReference type="ARBA" id="ARBA00023065"/>
    </source>
</evidence>
<dbReference type="Pfam" id="PF22614">
    <property type="entry name" value="Slo-like_RCK"/>
    <property type="match status" value="1"/>
</dbReference>
<evidence type="ECO:0000256" key="9">
    <source>
        <dbReference type="SAM" id="Phobius"/>
    </source>
</evidence>
<proteinExistence type="inferred from homology"/>
<dbReference type="Pfam" id="PF06241">
    <property type="entry name" value="Castor_Poll_mid"/>
    <property type="match status" value="1"/>
</dbReference>
<evidence type="ECO:0000256" key="1">
    <source>
        <dbReference type="ARBA" id="ARBA00004127"/>
    </source>
</evidence>
<dbReference type="InterPro" id="IPR010420">
    <property type="entry name" value="CASTOR/POLLUX/SYM8_dom"/>
</dbReference>
<evidence type="ECO:0000313" key="13">
    <source>
        <dbReference type="Proteomes" id="UP000232323"/>
    </source>
</evidence>
<keyword evidence="13" id="KW-1185">Reference proteome</keyword>
<evidence type="ECO:0000256" key="5">
    <source>
        <dbReference type="ARBA" id="ARBA00022989"/>
    </source>
</evidence>
<feature type="transmembrane region" description="Helical" evidence="9">
    <location>
        <begin position="135"/>
        <end position="156"/>
    </location>
</feature>
<feature type="compositionally biased region" description="Polar residues" evidence="8">
    <location>
        <begin position="1305"/>
        <end position="1328"/>
    </location>
</feature>
<feature type="transmembrane region" description="Helical" evidence="9">
    <location>
        <begin position="263"/>
        <end position="287"/>
    </location>
</feature>
<feature type="region of interest" description="Disordered" evidence="8">
    <location>
        <begin position="790"/>
        <end position="812"/>
    </location>
</feature>
<feature type="region of interest" description="Disordered" evidence="8">
    <location>
        <begin position="1469"/>
        <end position="1526"/>
    </location>
</feature>
<dbReference type="PANTHER" id="PTHR31563:SF10">
    <property type="entry name" value="ION CHANNEL POLLUX-RELATED"/>
    <property type="match status" value="1"/>
</dbReference>
<feature type="compositionally biased region" description="Basic residues" evidence="8">
    <location>
        <begin position="1503"/>
        <end position="1518"/>
    </location>
</feature>
<feature type="compositionally biased region" description="Polar residues" evidence="8">
    <location>
        <begin position="1337"/>
        <end position="1368"/>
    </location>
</feature>